<dbReference type="GO" id="GO:0051539">
    <property type="term" value="F:4 iron, 4 sulfur cluster binding"/>
    <property type="evidence" value="ECO:0007669"/>
    <property type="project" value="UniProtKB-KW"/>
</dbReference>
<comment type="similarity">
    <text evidence="8">Belongs to the uracil-DNA glycosylase (UDG) superfamily. Type 5 (UDGb) family.</text>
</comment>
<dbReference type="GO" id="GO:0006284">
    <property type="term" value="P:base-excision repair"/>
    <property type="evidence" value="ECO:0007669"/>
    <property type="project" value="InterPro"/>
</dbReference>
<dbReference type="InterPro" id="IPR005122">
    <property type="entry name" value="Uracil-DNA_glycosylase-like"/>
</dbReference>
<dbReference type="EMBL" id="MBLM01000152">
    <property type="protein sequence ID" value="OHV30700.1"/>
    <property type="molecule type" value="Genomic_DNA"/>
</dbReference>
<evidence type="ECO:0000256" key="4">
    <source>
        <dbReference type="ARBA" id="ARBA00022801"/>
    </source>
</evidence>
<evidence type="ECO:0000313" key="13">
    <source>
        <dbReference type="Proteomes" id="UP000179627"/>
    </source>
</evidence>
<dbReference type="RefSeq" id="WP_071089521.1">
    <property type="nucleotide sequence ID" value="NZ_MBLM01000152.1"/>
</dbReference>
<keyword evidence="1" id="KW-0004">4Fe-4S</keyword>
<evidence type="ECO:0000259" key="11">
    <source>
        <dbReference type="SMART" id="SM00986"/>
    </source>
</evidence>
<dbReference type="InterPro" id="IPR051536">
    <property type="entry name" value="UDG_Type-4/5"/>
</dbReference>
<keyword evidence="3" id="KW-0227">DNA damage</keyword>
<name>A0A1S1Q9R5_9ACTN</name>
<keyword evidence="13" id="KW-1185">Reference proteome</keyword>
<dbReference type="InterPro" id="IPR036895">
    <property type="entry name" value="Uracil-DNA_glycosylase-like_sf"/>
</dbReference>
<feature type="region of interest" description="Disordered" evidence="10">
    <location>
        <begin position="1"/>
        <end position="23"/>
    </location>
</feature>
<evidence type="ECO:0000256" key="1">
    <source>
        <dbReference type="ARBA" id="ARBA00022485"/>
    </source>
</evidence>
<comment type="caution">
    <text evidence="12">The sequence shown here is derived from an EMBL/GenBank/DDBJ whole genome shotgun (WGS) entry which is preliminary data.</text>
</comment>
<evidence type="ECO:0000256" key="2">
    <source>
        <dbReference type="ARBA" id="ARBA00022723"/>
    </source>
</evidence>
<gene>
    <name evidence="12" type="ORF">CC117_06090</name>
</gene>
<reference evidence="13" key="1">
    <citation type="submission" date="2016-07" db="EMBL/GenBank/DDBJ databases">
        <title>Sequence Frankia sp. strain CcI1.17.</title>
        <authorList>
            <person name="Ghodhbane-Gtari F."/>
            <person name="Swanson E."/>
            <person name="Gueddou A."/>
            <person name="Morris K."/>
            <person name="Hezbri K."/>
            <person name="Ktari A."/>
            <person name="Nouioui I."/>
            <person name="Abebe-Akele F."/>
            <person name="Simpson S."/>
            <person name="Thomas K."/>
            <person name="Gtari M."/>
            <person name="Tisa L.S."/>
            <person name="Hurst S."/>
        </authorList>
    </citation>
    <scope>NUCLEOTIDE SEQUENCE [LARGE SCALE GENOMIC DNA]</scope>
    <source>
        <strain evidence="13">Cc1.17</strain>
    </source>
</reference>
<evidence type="ECO:0000313" key="12">
    <source>
        <dbReference type="EMBL" id="OHV30700.1"/>
    </source>
</evidence>
<keyword evidence="6" id="KW-0411">Iron-sulfur</keyword>
<dbReference type="AlphaFoldDB" id="A0A1S1Q9R5"/>
<evidence type="ECO:0000256" key="3">
    <source>
        <dbReference type="ARBA" id="ARBA00022763"/>
    </source>
</evidence>
<evidence type="ECO:0000256" key="8">
    <source>
        <dbReference type="ARBA" id="ARBA00023779"/>
    </source>
</evidence>
<dbReference type="SMART" id="SM00987">
    <property type="entry name" value="UreE_C"/>
    <property type="match status" value="1"/>
</dbReference>
<evidence type="ECO:0000256" key="9">
    <source>
        <dbReference type="ARBA" id="ARBA00023887"/>
    </source>
</evidence>
<evidence type="ECO:0000256" key="10">
    <source>
        <dbReference type="SAM" id="MobiDB-lite"/>
    </source>
</evidence>
<dbReference type="CDD" id="cd10031">
    <property type="entry name" value="UDG-F5_TTUDGB_like"/>
    <property type="match status" value="1"/>
</dbReference>
<feature type="domain" description="Uracil-DNA glycosylase-like" evidence="11">
    <location>
        <begin position="85"/>
        <end position="257"/>
    </location>
</feature>
<dbReference type="PANTHER" id="PTHR33693">
    <property type="entry name" value="TYPE-5 URACIL-DNA GLYCOSYLASE"/>
    <property type="match status" value="1"/>
</dbReference>
<feature type="compositionally biased region" description="Low complexity" evidence="10">
    <location>
        <begin position="9"/>
        <end position="23"/>
    </location>
</feature>
<dbReference type="SUPFAM" id="SSF52141">
    <property type="entry name" value="Uracil-DNA glycosylase-like"/>
    <property type="match status" value="1"/>
</dbReference>
<organism evidence="12 13">
    <name type="scientific">Parafrankia colletiae</name>
    <dbReference type="NCBI Taxonomy" id="573497"/>
    <lineage>
        <taxon>Bacteria</taxon>
        <taxon>Bacillati</taxon>
        <taxon>Actinomycetota</taxon>
        <taxon>Actinomycetes</taxon>
        <taxon>Frankiales</taxon>
        <taxon>Frankiaceae</taxon>
        <taxon>Parafrankia</taxon>
    </lineage>
</organism>
<dbReference type="Gene3D" id="3.40.470.10">
    <property type="entry name" value="Uracil-DNA glycosylase-like domain"/>
    <property type="match status" value="1"/>
</dbReference>
<keyword evidence="5" id="KW-0408">Iron</keyword>
<protein>
    <recommendedName>
        <fullName evidence="9">Type-5 uracil-DNA glycosylase</fullName>
    </recommendedName>
</protein>
<accession>A0A1S1Q9R5</accession>
<dbReference type="GO" id="GO:0033958">
    <property type="term" value="F:DNA-deoxyinosine glycosylase activity"/>
    <property type="evidence" value="ECO:0007669"/>
    <property type="project" value="InterPro"/>
</dbReference>
<keyword evidence="7" id="KW-0234">DNA repair</keyword>
<keyword evidence="2" id="KW-0479">Metal-binding</keyword>
<evidence type="ECO:0000256" key="5">
    <source>
        <dbReference type="ARBA" id="ARBA00023004"/>
    </source>
</evidence>
<dbReference type="OrthoDB" id="9787663at2"/>
<dbReference type="Proteomes" id="UP000179627">
    <property type="component" value="Unassembled WGS sequence"/>
</dbReference>
<dbReference type="SMART" id="SM00986">
    <property type="entry name" value="UDG"/>
    <property type="match status" value="1"/>
</dbReference>
<dbReference type="GO" id="GO:0004844">
    <property type="term" value="F:uracil DNA N-glycosylase activity"/>
    <property type="evidence" value="ECO:0007669"/>
    <property type="project" value="InterPro"/>
</dbReference>
<proteinExistence type="inferred from homology"/>
<dbReference type="Pfam" id="PF03167">
    <property type="entry name" value="UDG"/>
    <property type="match status" value="1"/>
</dbReference>
<sequence length="270" mass="28291">MTGPPRGPAAPGAGWPEDPATASTPVAQAAAQVADLAATAAGCADLDARMSVCQACPRLVAWREEVASVRRAAFADQPYWGRPVPSFGPPDARLLVVGLAPAAHGGNRTGRIFTGDRSGDWLFAALHRVGLARLATSVAAGDGQRMIDTRVAAAVRCAPPANRPTPAERDTCRPWLVRDLELLRPGLRAVVVLGGFAWVALWPALRAAGYELPARRTPFGHGATVDLAALRVFGCYHPSQQNTFTGRLTAPMLDMVFAAAAGHARAGDHS</sequence>
<evidence type="ECO:0000256" key="7">
    <source>
        <dbReference type="ARBA" id="ARBA00023204"/>
    </source>
</evidence>
<keyword evidence="4" id="KW-0378">Hydrolase</keyword>
<dbReference type="InterPro" id="IPR044147">
    <property type="entry name" value="UdgB-like"/>
</dbReference>
<dbReference type="PANTHER" id="PTHR33693:SF3">
    <property type="entry name" value="TYPE-5 URACIL-DNA GLYCOSYLASE"/>
    <property type="match status" value="1"/>
</dbReference>
<dbReference type="GO" id="GO:0046872">
    <property type="term" value="F:metal ion binding"/>
    <property type="evidence" value="ECO:0007669"/>
    <property type="project" value="UniProtKB-KW"/>
</dbReference>
<evidence type="ECO:0000256" key="6">
    <source>
        <dbReference type="ARBA" id="ARBA00023014"/>
    </source>
</evidence>